<sequence length="1755" mass="189762">MTAIFGTTPESVSDLEVIAQLGRGAETVVYRVRRHGEDYALKVLSAADGEHALTMIRREAALLGCVGHPLLPRIFEVGRSSAGAYLVLEYIDGAPLSQVLRRGPLDEDDALRLAIDLVGPLAAAHRAGLVHRDVKPDNVIVERTGTSRLIDFGLAGRGGADDRIAGTLSYCAPEQTGMLKRPVDGRSDLYALGVLLHECVTGRLPYASDDIGELIRLHATAPVPDARETRPDLSPTMAAIIATLMAKDPDDRYQSGDGLLSDLRRLAERPGDRFAVASDRRGVRPIGPTLLVGRDQEVIALANRWLRARDGAGGAAVVEGPAGAGKTRLVRELTNAVKSDGDLVLYGKCVPDDPVPLAPLRGAVERYLRTVERLPDGERERAIGRLTRAAGRGGPLLRTLSPLLADLMQAPRIGELNRQEQFVNAVAAFLVGLADEFQGAVLHIDDVQWLDGPTRRVLQQVTNRLTGTPLLVIATSRDDADSAAALDRFGADMDATLDTRLPLRPLDRDAVIQLVEEHLGGVSLPGAQIAELAERAGGNPFIVGEYVRAVFDAGLIAPTWKGWRLDLAGLDRLELSGDAVDLVLQRIDGLGEESRRLLVAGATAGRWFPAELVAAVCAIDPRHARALLTEAESRRLVTAAGTGGYRFLHDRIREALLVGLDDAALRRMHQRIAEMLDAATFDDPRYVYSTARHYALGETHRRPDRVHLSGLNAGRLALAEHAPAEARTFLEAARQAAESAGLAPQPGFYVALGTSCARTGRFAEALRHLDHALRDEPDKLRRAEIRAQVAQVHNSSWNPDRAFDAVRRGLAEVGRPLPRGRVGLVLTTLVSVLLGLFVGRTHVGFGTARDRSRERYRLQAILYDLGTFALSMRMRRLMRAMMSLRALYPINRLGPGREYAQHMAGLGVIADVAARPALASRLFDRAAAVAAEIGDPELVGYVEWKRGAGSHLGGRDDDSQIWGKALIEHERWLELGDYLTAVGGVCMQFFKRGRTADAEAWLQRAKTRIGPGNEAEGNAIRAVEAVLAAQRGRAEQANAHIEALRRFLRANPDNPMQLINLYGARMVALVEQDQLGEPFDRLTAEFAELGLTPGSIVPEQRVIYVFEALGRLTRCHRAGAAAGPELLAAAGEAVGRLGEKATDKPLRAFHRVTRADLELLRGRPEEAVRTLAGVDSDLLPMDAPLITYEAARVRARAFQALNQPAPAAHEAIAARTIAAEQQWPQRVRWVEEEFPESKPEPGPAPLVTTGGRHAAEGGAAALYRRRLEALQQVSLASATVLDPRELARVALDETLRFLGAERAFLFLLDRDLGQLVPHVGRDGEGREIHEFTGYSATLVDRVLETGEPLVVTGSEEGAALGSHSMQAHGLRSIMIAPLKFDGQLRGLVYLDSRIAKGVFTGDDVAILKAITNHIAVSMETARAAQLEVAVQTASRQRDVAETLRAAMADQSSSLDPDEVMRRLLDSLARTVGGNSAVLLSRGEADGLVVAASHGAAARVGEHFSVPSDLLGLTGPRARTAAPGEESIDELLGSPRSWWAVPVSLRGEPFGILLVGSAREQPITEAQAQTAAAIAGQGMTAYENARLFSQVRRMATVDGLTGVFNRNHFFTEADRHLRHARDYRTPIAAVMVDIDHFKSINDTYGHPVGDEVIRVVADRLRRALGEGDVLGRYGGEEFAVVTPQDRPLATELAERLHDVVSGEPVPTAAGALPVTISLGLACGNGDDPDLQQLLTRADRALYQAKQTGRDRVCIAP</sequence>
<dbReference type="Pfam" id="PF13191">
    <property type="entry name" value="AAA_16"/>
    <property type="match status" value="1"/>
</dbReference>
<dbReference type="SMART" id="SM00220">
    <property type="entry name" value="S_TKc"/>
    <property type="match status" value="1"/>
</dbReference>
<dbReference type="SUPFAM" id="SSF55073">
    <property type="entry name" value="Nucleotide cyclase"/>
    <property type="match status" value="1"/>
</dbReference>
<dbReference type="InterPro" id="IPR019734">
    <property type="entry name" value="TPR_rpt"/>
</dbReference>
<dbReference type="Gene3D" id="1.10.510.10">
    <property type="entry name" value="Transferase(Phosphotransferase) domain 1"/>
    <property type="match status" value="1"/>
</dbReference>
<keyword evidence="6" id="KW-1185">Reference proteome</keyword>
<dbReference type="InterPro" id="IPR041664">
    <property type="entry name" value="AAA_16"/>
</dbReference>
<dbReference type="InterPro" id="IPR011009">
    <property type="entry name" value="Kinase-like_dom_sf"/>
</dbReference>
<dbReference type="PANTHER" id="PTHR45138:SF9">
    <property type="entry name" value="DIGUANYLATE CYCLASE DGCM-RELATED"/>
    <property type="match status" value="1"/>
</dbReference>
<evidence type="ECO:0000313" key="5">
    <source>
        <dbReference type="EMBL" id="MBM2614807.1"/>
    </source>
</evidence>
<dbReference type="PROSITE" id="PS00108">
    <property type="entry name" value="PROTEIN_KINASE_ST"/>
    <property type="match status" value="1"/>
</dbReference>
<dbReference type="CDD" id="cd01949">
    <property type="entry name" value="GGDEF"/>
    <property type="match status" value="1"/>
</dbReference>
<evidence type="ECO:0000259" key="3">
    <source>
        <dbReference type="PROSITE" id="PS50011"/>
    </source>
</evidence>
<dbReference type="InterPro" id="IPR000719">
    <property type="entry name" value="Prot_kinase_dom"/>
</dbReference>
<feature type="domain" description="GGDEF" evidence="4">
    <location>
        <begin position="1624"/>
        <end position="1755"/>
    </location>
</feature>
<dbReference type="Pfam" id="PF01590">
    <property type="entry name" value="GAF"/>
    <property type="match status" value="1"/>
</dbReference>
<dbReference type="InterPro" id="IPR050469">
    <property type="entry name" value="Diguanylate_Cyclase"/>
</dbReference>
<accession>A0ABS2A4S7</accession>
<feature type="repeat" description="TPR" evidence="2">
    <location>
        <begin position="746"/>
        <end position="779"/>
    </location>
</feature>
<dbReference type="SUPFAM" id="SSF52540">
    <property type="entry name" value="P-loop containing nucleoside triphosphate hydrolases"/>
    <property type="match status" value="1"/>
</dbReference>
<feature type="domain" description="Protein kinase" evidence="3">
    <location>
        <begin position="15"/>
        <end position="266"/>
    </location>
</feature>
<dbReference type="Gene3D" id="3.30.70.270">
    <property type="match status" value="1"/>
</dbReference>
<evidence type="ECO:0000256" key="2">
    <source>
        <dbReference type="PROSITE-ProRule" id="PRU00339"/>
    </source>
</evidence>
<evidence type="ECO:0000256" key="1">
    <source>
        <dbReference type="ARBA" id="ARBA00004167"/>
    </source>
</evidence>
<dbReference type="Gene3D" id="3.30.450.40">
    <property type="match status" value="2"/>
</dbReference>
<dbReference type="PANTHER" id="PTHR45138">
    <property type="entry name" value="REGULATORY COMPONENTS OF SENSORY TRANSDUCTION SYSTEM"/>
    <property type="match status" value="1"/>
</dbReference>
<dbReference type="Pfam" id="PF00990">
    <property type="entry name" value="GGDEF"/>
    <property type="match status" value="1"/>
</dbReference>
<dbReference type="InterPro" id="IPR029016">
    <property type="entry name" value="GAF-like_dom_sf"/>
</dbReference>
<dbReference type="EMBL" id="JAENHP010000001">
    <property type="protein sequence ID" value="MBM2614807.1"/>
    <property type="molecule type" value="Genomic_DNA"/>
</dbReference>
<dbReference type="InterPro" id="IPR027417">
    <property type="entry name" value="P-loop_NTPase"/>
</dbReference>
<comment type="subcellular location">
    <subcellularLocation>
        <location evidence="1">Membrane</location>
        <topology evidence="1">Single-pass membrane protein</topology>
    </subcellularLocation>
</comment>
<dbReference type="PROSITE" id="PS50011">
    <property type="entry name" value="PROTEIN_KINASE_DOM"/>
    <property type="match status" value="1"/>
</dbReference>
<protein>
    <submittedName>
        <fullName evidence="5">Diguanylate cyclase</fullName>
    </submittedName>
</protein>
<organism evidence="5 6">
    <name type="scientific">Paractinoplanes ovalisporus</name>
    <dbReference type="NCBI Taxonomy" id="2810368"/>
    <lineage>
        <taxon>Bacteria</taxon>
        <taxon>Bacillati</taxon>
        <taxon>Actinomycetota</taxon>
        <taxon>Actinomycetes</taxon>
        <taxon>Micromonosporales</taxon>
        <taxon>Micromonosporaceae</taxon>
        <taxon>Paractinoplanes</taxon>
    </lineage>
</organism>
<evidence type="ECO:0000259" key="4">
    <source>
        <dbReference type="PROSITE" id="PS50887"/>
    </source>
</evidence>
<name>A0ABS2A4S7_9ACTN</name>
<proteinExistence type="predicted"/>
<dbReference type="SMART" id="SM00267">
    <property type="entry name" value="GGDEF"/>
    <property type="match status" value="1"/>
</dbReference>
<keyword evidence="2" id="KW-0802">TPR repeat</keyword>
<dbReference type="InterPro" id="IPR043128">
    <property type="entry name" value="Rev_trsase/Diguanyl_cyclase"/>
</dbReference>
<dbReference type="InterPro" id="IPR011990">
    <property type="entry name" value="TPR-like_helical_dom_sf"/>
</dbReference>
<dbReference type="Proteomes" id="UP000632138">
    <property type="component" value="Unassembled WGS sequence"/>
</dbReference>
<dbReference type="SMART" id="SM00065">
    <property type="entry name" value="GAF"/>
    <property type="match status" value="2"/>
</dbReference>
<dbReference type="RefSeq" id="WP_203374666.1">
    <property type="nucleotide sequence ID" value="NZ_JAENHP010000001.1"/>
</dbReference>
<dbReference type="PROSITE" id="PS50005">
    <property type="entry name" value="TPR"/>
    <property type="match status" value="1"/>
</dbReference>
<dbReference type="InterPro" id="IPR003018">
    <property type="entry name" value="GAF"/>
</dbReference>
<evidence type="ECO:0000313" key="6">
    <source>
        <dbReference type="Proteomes" id="UP000632138"/>
    </source>
</evidence>
<dbReference type="Pfam" id="PF00069">
    <property type="entry name" value="Pkinase"/>
    <property type="match status" value="1"/>
</dbReference>
<dbReference type="InterPro" id="IPR008271">
    <property type="entry name" value="Ser/Thr_kinase_AS"/>
</dbReference>
<comment type="caution">
    <text evidence="5">The sequence shown here is derived from an EMBL/GenBank/DDBJ whole genome shotgun (WGS) entry which is preliminary data.</text>
</comment>
<reference evidence="5 6" key="1">
    <citation type="submission" date="2021-01" db="EMBL/GenBank/DDBJ databases">
        <title>Actinoplanes sp. nov. LDG1-06 isolated from lichen.</title>
        <authorList>
            <person name="Saeng-In P."/>
            <person name="Phongsopitanun W."/>
            <person name="Kanchanasin P."/>
            <person name="Yuki M."/>
            <person name="Kudo T."/>
            <person name="Ohkuma M."/>
            <person name="Tanasupawat S."/>
        </authorList>
    </citation>
    <scope>NUCLEOTIDE SEQUENCE [LARGE SCALE GENOMIC DNA]</scope>
    <source>
        <strain evidence="5 6">LDG1-06</strain>
    </source>
</reference>
<dbReference type="PROSITE" id="PS50887">
    <property type="entry name" value="GGDEF"/>
    <property type="match status" value="1"/>
</dbReference>
<dbReference type="InterPro" id="IPR029787">
    <property type="entry name" value="Nucleotide_cyclase"/>
</dbReference>
<dbReference type="CDD" id="cd14014">
    <property type="entry name" value="STKc_PknB_like"/>
    <property type="match status" value="1"/>
</dbReference>
<dbReference type="SUPFAM" id="SSF55781">
    <property type="entry name" value="GAF domain-like"/>
    <property type="match status" value="2"/>
</dbReference>
<dbReference type="Gene3D" id="1.25.40.10">
    <property type="entry name" value="Tetratricopeptide repeat domain"/>
    <property type="match status" value="1"/>
</dbReference>
<dbReference type="SUPFAM" id="SSF56112">
    <property type="entry name" value="Protein kinase-like (PK-like)"/>
    <property type="match status" value="1"/>
</dbReference>
<gene>
    <name evidence="5" type="ORF">JIG36_04455</name>
</gene>
<dbReference type="SUPFAM" id="SSF48452">
    <property type="entry name" value="TPR-like"/>
    <property type="match status" value="1"/>
</dbReference>
<dbReference type="InterPro" id="IPR000160">
    <property type="entry name" value="GGDEF_dom"/>
</dbReference>
<dbReference type="NCBIfam" id="TIGR00254">
    <property type="entry name" value="GGDEF"/>
    <property type="match status" value="1"/>
</dbReference>